<dbReference type="InterPro" id="IPR051653">
    <property type="entry name" value="E3_ligase_sorting_rcpt"/>
</dbReference>
<comment type="caution">
    <text evidence="13">The sequence shown here is derived from an EMBL/GenBank/DDBJ whole genome shotgun (WGS) entry which is preliminary data.</text>
</comment>
<dbReference type="GO" id="GO:0061630">
    <property type="term" value="F:ubiquitin protein ligase activity"/>
    <property type="evidence" value="ECO:0007669"/>
    <property type="project" value="UniProtKB-EC"/>
</dbReference>
<protein>
    <recommendedName>
        <fullName evidence="3">RING-type E3 ubiquitin transferase</fullName>
        <ecNumber evidence="3">2.3.2.27</ecNumber>
    </recommendedName>
</protein>
<dbReference type="FunFam" id="3.30.40.10:FF:000388">
    <property type="entry name" value="Putative RING zinc finger domain superfamily protein"/>
    <property type="match status" value="1"/>
</dbReference>
<dbReference type="Gene3D" id="3.50.30.30">
    <property type="match status" value="1"/>
</dbReference>
<evidence type="ECO:0000256" key="3">
    <source>
        <dbReference type="ARBA" id="ARBA00012483"/>
    </source>
</evidence>
<dbReference type="FunCoup" id="A0A1X2HAV3">
    <property type="interactions" value="394"/>
</dbReference>
<sequence>KATNETYIDRIAAFGPRLSEEGVVGRLLPPSEESDRFGCSPVTPPSVEWVALIERGECSFVEKVRAMQASGAIAAVVGDKHYNGWITMYAPGDTSDVHIPSVFVAQHQYQALSQLALQFREPMLVRLVKDDMLTWPLLDMLLVVVLSPAVMMLFIYLTWRLRQRQRRKNELAPSDFVTKLPTRKFKREKHLEPQEDDHSECAICLEDYVDDDTLRTLPCRHEFHAHCVDAWLTTHKKFCPICKHDICCKPPSNERTPLLNA</sequence>
<keyword evidence="8 11" id="KW-1133">Transmembrane helix</keyword>
<dbReference type="InParanoid" id="A0A1X2HAV3"/>
<dbReference type="SMART" id="SM00184">
    <property type="entry name" value="RING"/>
    <property type="match status" value="1"/>
</dbReference>
<evidence type="ECO:0000313" key="13">
    <source>
        <dbReference type="EMBL" id="ORY95803.1"/>
    </source>
</evidence>
<gene>
    <name evidence="13" type="ORF">BCR43DRAFT_441284</name>
</gene>
<dbReference type="SUPFAM" id="SSF52025">
    <property type="entry name" value="PA domain"/>
    <property type="match status" value="1"/>
</dbReference>
<keyword evidence="5" id="KW-0479">Metal-binding</keyword>
<evidence type="ECO:0000256" key="8">
    <source>
        <dbReference type="ARBA" id="ARBA00022989"/>
    </source>
</evidence>
<keyword evidence="7" id="KW-0862">Zinc</keyword>
<dbReference type="OMA" id="PSYDANT"/>
<dbReference type="GO" id="GO:0008270">
    <property type="term" value="F:zinc ion binding"/>
    <property type="evidence" value="ECO:0007669"/>
    <property type="project" value="UniProtKB-KW"/>
</dbReference>
<comment type="catalytic activity">
    <reaction evidence="1">
        <text>S-ubiquitinyl-[E2 ubiquitin-conjugating enzyme]-L-cysteine + [acceptor protein]-L-lysine = [E2 ubiquitin-conjugating enzyme]-L-cysteine + N(6)-ubiquitinyl-[acceptor protein]-L-lysine.</text>
        <dbReference type="EC" id="2.3.2.27"/>
    </reaction>
</comment>
<evidence type="ECO:0000256" key="1">
    <source>
        <dbReference type="ARBA" id="ARBA00000900"/>
    </source>
</evidence>
<dbReference type="EC" id="2.3.2.27" evidence="3"/>
<dbReference type="InterPro" id="IPR013083">
    <property type="entry name" value="Znf_RING/FYVE/PHD"/>
</dbReference>
<dbReference type="InterPro" id="IPR046450">
    <property type="entry name" value="PA_dom_sf"/>
</dbReference>
<keyword evidence="14" id="KW-1185">Reference proteome</keyword>
<dbReference type="Pfam" id="PF13639">
    <property type="entry name" value="zf-RING_2"/>
    <property type="match status" value="1"/>
</dbReference>
<dbReference type="OrthoDB" id="8062037at2759"/>
<feature type="domain" description="RING-type" evidence="12">
    <location>
        <begin position="201"/>
        <end position="243"/>
    </location>
</feature>
<organism evidence="13 14">
    <name type="scientific">Syncephalastrum racemosum</name>
    <name type="common">Filamentous fungus</name>
    <dbReference type="NCBI Taxonomy" id="13706"/>
    <lineage>
        <taxon>Eukaryota</taxon>
        <taxon>Fungi</taxon>
        <taxon>Fungi incertae sedis</taxon>
        <taxon>Mucoromycota</taxon>
        <taxon>Mucoromycotina</taxon>
        <taxon>Mucoromycetes</taxon>
        <taxon>Mucorales</taxon>
        <taxon>Syncephalastraceae</taxon>
        <taxon>Syncephalastrum</taxon>
    </lineage>
</organism>
<evidence type="ECO:0000256" key="10">
    <source>
        <dbReference type="PROSITE-ProRule" id="PRU00175"/>
    </source>
</evidence>
<dbReference type="PANTHER" id="PTHR47168">
    <property type="entry name" value="RING ZINC FINGER DOMAIN SUPERFAMILY PROTEIN-RELATED"/>
    <property type="match status" value="1"/>
</dbReference>
<evidence type="ECO:0000256" key="4">
    <source>
        <dbReference type="ARBA" id="ARBA00022692"/>
    </source>
</evidence>
<keyword evidence="9 11" id="KW-0472">Membrane</keyword>
<name>A0A1X2HAV3_SYNRA</name>
<dbReference type="PANTHER" id="PTHR47168:SF1">
    <property type="entry name" value="OS02G0798600 PROTEIN"/>
    <property type="match status" value="1"/>
</dbReference>
<proteinExistence type="predicted"/>
<accession>A0A1X2HAV3</accession>
<feature type="transmembrane region" description="Helical" evidence="11">
    <location>
        <begin position="140"/>
        <end position="159"/>
    </location>
</feature>
<evidence type="ECO:0000256" key="11">
    <source>
        <dbReference type="SAM" id="Phobius"/>
    </source>
</evidence>
<dbReference type="Gene3D" id="3.30.40.10">
    <property type="entry name" value="Zinc/RING finger domain, C3HC4 (zinc finger)"/>
    <property type="match status" value="1"/>
</dbReference>
<dbReference type="STRING" id="13706.A0A1X2HAV3"/>
<evidence type="ECO:0000256" key="2">
    <source>
        <dbReference type="ARBA" id="ARBA00004167"/>
    </source>
</evidence>
<evidence type="ECO:0000259" key="12">
    <source>
        <dbReference type="PROSITE" id="PS50089"/>
    </source>
</evidence>
<dbReference type="GO" id="GO:0016020">
    <property type="term" value="C:membrane"/>
    <property type="evidence" value="ECO:0007669"/>
    <property type="project" value="UniProtKB-SubCell"/>
</dbReference>
<reference evidence="13 14" key="1">
    <citation type="submission" date="2016-07" db="EMBL/GenBank/DDBJ databases">
        <title>Pervasive Adenine N6-methylation of Active Genes in Fungi.</title>
        <authorList>
            <consortium name="DOE Joint Genome Institute"/>
            <person name="Mondo S.J."/>
            <person name="Dannebaum R.O."/>
            <person name="Kuo R.C."/>
            <person name="Labutti K."/>
            <person name="Haridas S."/>
            <person name="Kuo A."/>
            <person name="Salamov A."/>
            <person name="Ahrendt S.R."/>
            <person name="Lipzen A."/>
            <person name="Sullivan W."/>
            <person name="Andreopoulos W.B."/>
            <person name="Clum A."/>
            <person name="Lindquist E."/>
            <person name="Daum C."/>
            <person name="Ramamoorthy G.K."/>
            <person name="Gryganskyi A."/>
            <person name="Culley D."/>
            <person name="Magnuson J.K."/>
            <person name="James T.Y."/>
            <person name="O'Malley M.A."/>
            <person name="Stajich J.E."/>
            <person name="Spatafora J.W."/>
            <person name="Visel A."/>
            <person name="Grigoriev I.V."/>
        </authorList>
    </citation>
    <scope>NUCLEOTIDE SEQUENCE [LARGE SCALE GENOMIC DNA]</scope>
    <source>
        <strain evidence="13 14">NRRL 2496</strain>
    </source>
</reference>
<dbReference type="PROSITE" id="PS50089">
    <property type="entry name" value="ZF_RING_2"/>
    <property type="match status" value="1"/>
</dbReference>
<feature type="non-terminal residue" evidence="13">
    <location>
        <position position="1"/>
    </location>
</feature>
<evidence type="ECO:0000256" key="5">
    <source>
        <dbReference type="ARBA" id="ARBA00022723"/>
    </source>
</evidence>
<dbReference type="EMBL" id="MCGN01000006">
    <property type="protein sequence ID" value="ORY95803.1"/>
    <property type="molecule type" value="Genomic_DNA"/>
</dbReference>
<evidence type="ECO:0000256" key="9">
    <source>
        <dbReference type="ARBA" id="ARBA00023136"/>
    </source>
</evidence>
<dbReference type="SUPFAM" id="SSF57850">
    <property type="entry name" value="RING/U-box"/>
    <property type="match status" value="1"/>
</dbReference>
<evidence type="ECO:0000256" key="7">
    <source>
        <dbReference type="ARBA" id="ARBA00022833"/>
    </source>
</evidence>
<evidence type="ECO:0000313" key="14">
    <source>
        <dbReference type="Proteomes" id="UP000242180"/>
    </source>
</evidence>
<keyword evidence="6 10" id="KW-0863">Zinc-finger</keyword>
<dbReference type="Proteomes" id="UP000242180">
    <property type="component" value="Unassembled WGS sequence"/>
</dbReference>
<dbReference type="InterPro" id="IPR001841">
    <property type="entry name" value="Znf_RING"/>
</dbReference>
<dbReference type="AlphaFoldDB" id="A0A1X2HAV3"/>
<evidence type="ECO:0000256" key="6">
    <source>
        <dbReference type="ARBA" id="ARBA00022771"/>
    </source>
</evidence>
<keyword evidence="4 11" id="KW-0812">Transmembrane</keyword>
<comment type="subcellular location">
    <subcellularLocation>
        <location evidence="2">Membrane</location>
        <topology evidence="2">Single-pass membrane protein</topology>
    </subcellularLocation>
</comment>
<dbReference type="Pfam" id="PF02225">
    <property type="entry name" value="PA"/>
    <property type="match status" value="1"/>
</dbReference>
<dbReference type="InterPro" id="IPR003137">
    <property type="entry name" value="PA_domain"/>
</dbReference>